<protein>
    <submittedName>
        <fullName evidence="9">NPC intracellular cholesterol transporter 2 homolog a</fullName>
    </submittedName>
</protein>
<evidence type="ECO:0000313" key="8">
    <source>
        <dbReference type="Proteomes" id="UP000694920"/>
    </source>
</evidence>
<name>A0AAJ7BGY8_CEPCN</name>
<accession>A0AAJ7BGY8</accession>
<dbReference type="CDD" id="cd00916">
    <property type="entry name" value="Npc2_like"/>
    <property type="match status" value="1"/>
</dbReference>
<dbReference type="AlphaFoldDB" id="A0AAJ7BGY8"/>
<feature type="domain" description="MD-2-related lipid-recognition" evidence="7">
    <location>
        <begin position="24"/>
        <end position="146"/>
    </location>
</feature>
<feature type="signal peptide" evidence="6">
    <location>
        <begin position="1"/>
        <end position="19"/>
    </location>
</feature>
<keyword evidence="5" id="KW-1015">Disulfide bond</keyword>
<dbReference type="PANTHER" id="PTHR11306">
    <property type="entry name" value="NIEMANN PICK TYPE C2 PROTEIN NPC2-RELATED"/>
    <property type="match status" value="1"/>
</dbReference>
<evidence type="ECO:0000256" key="6">
    <source>
        <dbReference type="SAM" id="SignalP"/>
    </source>
</evidence>
<evidence type="ECO:0000256" key="4">
    <source>
        <dbReference type="ARBA" id="ARBA00022729"/>
    </source>
</evidence>
<keyword evidence="8" id="KW-1185">Reference proteome</keyword>
<dbReference type="GeneID" id="107262934"/>
<keyword evidence="3" id="KW-0964">Secreted</keyword>
<evidence type="ECO:0000256" key="1">
    <source>
        <dbReference type="ARBA" id="ARBA00004613"/>
    </source>
</evidence>
<comment type="similarity">
    <text evidence="2">Belongs to the NPC2 family.</text>
</comment>
<evidence type="ECO:0000256" key="5">
    <source>
        <dbReference type="ARBA" id="ARBA00023157"/>
    </source>
</evidence>
<evidence type="ECO:0000313" key="9">
    <source>
        <dbReference type="RefSeq" id="XP_015585122.1"/>
    </source>
</evidence>
<dbReference type="KEGG" id="ccin:107262934"/>
<dbReference type="Pfam" id="PF02221">
    <property type="entry name" value="E1_DerP2_DerF2"/>
    <property type="match status" value="1"/>
</dbReference>
<dbReference type="InterPro" id="IPR014756">
    <property type="entry name" value="Ig_E-set"/>
</dbReference>
<comment type="subcellular location">
    <subcellularLocation>
        <location evidence="1">Secreted</location>
    </subcellularLocation>
</comment>
<keyword evidence="4 6" id="KW-0732">Signal</keyword>
<evidence type="ECO:0000259" key="7">
    <source>
        <dbReference type="SMART" id="SM00737"/>
    </source>
</evidence>
<dbReference type="SMART" id="SM00737">
    <property type="entry name" value="ML"/>
    <property type="match status" value="1"/>
</dbReference>
<evidence type="ECO:0000256" key="3">
    <source>
        <dbReference type="ARBA" id="ARBA00022525"/>
    </source>
</evidence>
<evidence type="ECO:0000256" key="2">
    <source>
        <dbReference type="ARBA" id="ARBA00006370"/>
    </source>
</evidence>
<dbReference type="PANTHER" id="PTHR11306:SF36">
    <property type="entry name" value="NIEMANN-PICK TYPE C-2C-RELATED"/>
    <property type="match status" value="1"/>
</dbReference>
<feature type="chain" id="PRO_5042497908" evidence="6">
    <location>
        <begin position="20"/>
        <end position="150"/>
    </location>
</feature>
<organism evidence="8 9">
    <name type="scientific">Cephus cinctus</name>
    <name type="common">Wheat stem sawfly</name>
    <dbReference type="NCBI Taxonomy" id="211228"/>
    <lineage>
        <taxon>Eukaryota</taxon>
        <taxon>Metazoa</taxon>
        <taxon>Ecdysozoa</taxon>
        <taxon>Arthropoda</taxon>
        <taxon>Hexapoda</taxon>
        <taxon>Insecta</taxon>
        <taxon>Pterygota</taxon>
        <taxon>Neoptera</taxon>
        <taxon>Endopterygota</taxon>
        <taxon>Hymenoptera</taxon>
        <taxon>Cephoidea</taxon>
        <taxon>Cephidae</taxon>
        <taxon>Cephus</taxon>
    </lineage>
</organism>
<dbReference type="GO" id="GO:0032934">
    <property type="term" value="F:sterol binding"/>
    <property type="evidence" value="ECO:0007669"/>
    <property type="project" value="InterPro"/>
</dbReference>
<dbReference type="Gene3D" id="2.60.40.770">
    <property type="match status" value="1"/>
</dbReference>
<dbReference type="InterPro" id="IPR003172">
    <property type="entry name" value="ML_dom"/>
</dbReference>
<dbReference type="SUPFAM" id="SSF81296">
    <property type="entry name" value="E set domains"/>
    <property type="match status" value="1"/>
</dbReference>
<dbReference type="GO" id="GO:0032367">
    <property type="term" value="P:intracellular cholesterol transport"/>
    <property type="evidence" value="ECO:0007669"/>
    <property type="project" value="InterPro"/>
</dbReference>
<proteinExistence type="inferred from homology"/>
<dbReference type="Proteomes" id="UP000694920">
    <property type="component" value="Unplaced"/>
</dbReference>
<reference evidence="9" key="1">
    <citation type="submission" date="2025-08" db="UniProtKB">
        <authorList>
            <consortium name="RefSeq"/>
        </authorList>
    </citation>
    <scope>IDENTIFICATION</scope>
</reference>
<dbReference type="InterPro" id="IPR039670">
    <property type="entry name" value="NPC2-like"/>
</dbReference>
<dbReference type="GO" id="GO:0005576">
    <property type="term" value="C:extracellular region"/>
    <property type="evidence" value="ECO:0007669"/>
    <property type="project" value="UniProtKB-SubCell"/>
</dbReference>
<dbReference type="RefSeq" id="XP_015585122.1">
    <property type="nucleotide sequence ID" value="XM_015729636.2"/>
</dbReference>
<sequence>MASLTYVLVFAAFIVAASCQSTPFSTCKQGAPPSDVRIAGCTKAPCSLVRGTNAVGEWDFVVSDDTAKLTPRVRATVLGLTVNYDIGQENACDTLTNAECPLDKGEEVTYALSMPVLESYPKLSLTIEFAFLDESKNVQTCFKIKAKVVD</sequence>
<dbReference type="InterPro" id="IPR033916">
    <property type="entry name" value="ML_Npc2-like"/>
</dbReference>
<dbReference type="FunFam" id="2.60.40.770:FF:000001">
    <property type="entry name" value="NPC intracellular cholesterol transporter 2"/>
    <property type="match status" value="1"/>
</dbReference>
<gene>
    <name evidence="9" type="primary">LOC107262934</name>
</gene>